<proteinExistence type="predicted"/>
<evidence type="ECO:0000313" key="2">
    <source>
        <dbReference type="Proteomes" id="UP000766570"/>
    </source>
</evidence>
<dbReference type="EMBL" id="JAGIOE010000001">
    <property type="protein sequence ID" value="MBP2372807.1"/>
    <property type="molecule type" value="Genomic_DNA"/>
</dbReference>
<name>A0ABS4W9C4_9MICC</name>
<protein>
    <recommendedName>
        <fullName evidence="3">Type II toxin-antitoxin system RelE/ParE family toxin</fullName>
    </recommendedName>
</protein>
<keyword evidence="2" id="KW-1185">Reference proteome</keyword>
<organism evidence="1 2">
    <name type="scientific">Paeniglutamicibacter psychrophenolicus</name>
    <dbReference type="NCBI Taxonomy" id="257454"/>
    <lineage>
        <taxon>Bacteria</taxon>
        <taxon>Bacillati</taxon>
        <taxon>Actinomycetota</taxon>
        <taxon>Actinomycetes</taxon>
        <taxon>Micrococcales</taxon>
        <taxon>Micrococcaceae</taxon>
        <taxon>Paeniglutamicibacter</taxon>
    </lineage>
</organism>
<gene>
    <name evidence="1" type="ORF">JOF46_000719</name>
</gene>
<evidence type="ECO:0008006" key="3">
    <source>
        <dbReference type="Google" id="ProtNLM"/>
    </source>
</evidence>
<accession>A0ABS4W9C4</accession>
<sequence>MDIGTYLSPENESPNGWKVEIWNSANGRSPFGKWYAKLDPYDQAVVDTAIGKILVPLGPRICETEWGKPLKEGLYEFRIRRSFSTIVNTGIAEEEERQMLPSWAQKPVLLRIFCTFHGNRIVVLFQGYDKGKDPSSRRQEREIQKARKILRAWREETLT</sequence>
<evidence type="ECO:0000313" key="1">
    <source>
        <dbReference type="EMBL" id="MBP2372807.1"/>
    </source>
</evidence>
<comment type="caution">
    <text evidence="1">The sequence shown here is derived from an EMBL/GenBank/DDBJ whole genome shotgun (WGS) entry which is preliminary data.</text>
</comment>
<dbReference type="Proteomes" id="UP000766570">
    <property type="component" value="Unassembled WGS sequence"/>
</dbReference>
<dbReference type="RefSeq" id="WP_209906069.1">
    <property type="nucleotide sequence ID" value="NZ_BAAAMI010000019.1"/>
</dbReference>
<reference evidence="1 2" key="1">
    <citation type="submission" date="2021-03" db="EMBL/GenBank/DDBJ databases">
        <title>Sequencing the genomes of 1000 actinobacteria strains.</title>
        <authorList>
            <person name="Klenk H.-P."/>
        </authorList>
    </citation>
    <scope>NUCLEOTIDE SEQUENCE [LARGE SCALE GENOMIC DNA]</scope>
    <source>
        <strain evidence="1 2">DSM 15454</strain>
    </source>
</reference>